<evidence type="ECO:0000313" key="5">
    <source>
        <dbReference type="EMBL" id="KAG2937015.1"/>
    </source>
</evidence>
<reference evidence="8 9" key="1">
    <citation type="submission" date="2018-01" db="EMBL/GenBank/DDBJ databases">
        <title>Draft genome of the strawberry crown rot pathogen Phytophthora cactorum.</title>
        <authorList>
            <person name="Armitage A.D."/>
            <person name="Lysoe E."/>
            <person name="Nellist C.F."/>
            <person name="Harrison R.J."/>
            <person name="Brurberg M.B."/>
        </authorList>
    </citation>
    <scope>NUCLEOTIDE SEQUENCE [LARGE SCALE GENOMIC DNA]</scope>
    <source>
        <strain evidence="8 9">10300</strain>
    </source>
</reference>
<dbReference type="EMBL" id="RCML01000332">
    <property type="protein sequence ID" value="KAG2980514.1"/>
    <property type="molecule type" value="Genomic_DNA"/>
</dbReference>
<reference evidence="3" key="2">
    <citation type="submission" date="2018-10" db="EMBL/GenBank/DDBJ databases">
        <title>Effector identification in a new, highly contiguous assembly of the strawberry crown rot pathogen Phytophthora cactorum.</title>
        <authorList>
            <person name="Armitage A.D."/>
            <person name="Nellist C.F."/>
            <person name="Bates H."/>
            <person name="Vickerstaff R.J."/>
            <person name="Harrison R.J."/>
        </authorList>
    </citation>
    <scope>NUCLEOTIDE SEQUENCE</scope>
    <source>
        <strain evidence="3">15-7</strain>
        <strain evidence="4">4032</strain>
        <strain evidence="5">4040</strain>
        <strain evidence="6">P415</strain>
        <strain evidence="7">P421</strain>
    </source>
</reference>
<dbReference type="AlphaFoldDB" id="A0A329S1D5"/>
<keyword evidence="9" id="KW-1185">Reference proteome</keyword>
<feature type="region of interest" description="Disordered" evidence="1">
    <location>
        <begin position="115"/>
        <end position="153"/>
    </location>
</feature>
<feature type="compositionally biased region" description="Low complexity" evidence="1">
    <location>
        <begin position="21"/>
        <end position="30"/>
    </location>
</feature>
<evidence type="ECO:0000259" key="2">
    <source>
        <dbReference type="Pfam" id="PF24852"/>
    </source>
</evidence>
<dbReference type="OrthoDB" id="10464465at2759"/>
<dbReference type="Proteomes" id="UP000774804">
    <property type="component" value="Unassembled WGS sequence"/>
</dbReference>
<evidence type="ECO:0000313" key="6">
    <source>
        <dbReference type="EMBL" id="KAG2980514.1"/>
    </source>
</evidence>
<feature type="compositionally biased region" description="Basic and acidic residues" evidence="1">
    <location>
        <begin position="126"/>
        <end position="153"/>
    </location>
</feature>
<sequence length="153" mass="17281">MQRETGASTGTDAPTLDNGSTPTTTTATAPVKDGGKSVDAGFTYKYNCNQIHAKIRTFLGTKELTLNEFLKECRVKPGRYYRFMNLSGPARGAGNTTFHGASLFFYRRERRVKMEKKKLKPKDKKRQASEQREEKAKKARDGLDLLQRIKETV</sequence>
<dbReference type="EMBL" id="RCMV01000280">
    <property type="protein sequence ID" value="KAG3220107.1"/>
    <property type="molecule type" value="Genomic_DNA"/>
</dbReference>
<accession>A0A329S1D5</accession>
<gene>
    <name evidence="8" type="ORF">PC110_g12895</name>
    <name evidence="3" type="ORF">PC113_g11842</name>
    <name evidence="4" type="ORF">PC115_g10562</name>
    <name evidence="5" type="ORF">PC117_g11869</name>
    <name evidence="6" type="ORF">PC118_g11141</name>
    <name evidence="7" type="ORF">PC129_g9136</name>
</gene>
<dbReference type="Pfam" id="PF24852">
    <property type="entry name" value="DUF7726"/>
    <property type="match status" value="1"/>
</dbReference>
<organism evidence="8 9">
    <name type="scientific">Phytophthora cactorum</name>
    <dbReference type="NCBI Taxonomy" id="29920"/>
    <lineage>
        <taxon>Eukaryota</taxon>
        <taxon>Sar</taxon>
        <taxon>Stramenopiles</taxon>
        <taxon>Oomycota</taxon>
        <taxon>Peronosporomycetes</taxon>
        <taxon>Peronosporales</taxon>
        <taxon>Peronosporaceae</taxon>
        <taxon>Phytophthora</taxon>
    </lineage>
</organism>
<evidence type="ECO:0000313" key="4">
    <source>
        <dbReference type="EMBL" id="KAG2918083.1"/>
    </source>
</evidence>
<name>A0A329S1D5_9STRA</name>
<dbReference type="EMBL" id="RCMK01000315">
    <property type="protein sequence ID" value="KAG2937015.1"/>
    <property type="molecule type" value="Genomic_DNA"/>
</dbReference>
<feature type="domain" description="DUF7726" evidence="2">
    <location>
        <begin position="44"/>
        <end position="111"/>
    </location>
</feature>
<evidence type="ECO:0000313" key="8">
    <source>
        <dbReference type="EMBL" id="RAW30753.1"/>
    </source>
</evidence>
<evidence type="ECO:0000313" key="9">
    <source>
        <dbReference type="Proteomes" id="UP000251314"/>
    </source>
</evidence>
<evidence type="ECO:0000256" key="1">
    <source>
        <dbReference type="SAM" id="MobiDB-lite"/>
    </source>
</evidence>
<evidence type="ECO:0000313" key="7">
    <source>
        <dbReference type="EMBL" id="KAG3220107.1"/>
    </source>
</evidence>
<dbReference type="PANTHER" id="PTHR42339">
    <property type="entry name" value="HISTONE H1"/>
    <property type="match status" value="1"/>
</dbReference>
<dbReference type="InterPro" id="IPR056143">
    <property type="entry name" value="DUF7726"/>
</dbReference>
<protein>
    <recommendedName>
        <fullName evidence="2">DUF7726 domain-containing protein</fullName>
    </recommendedName>
</protein>
<proteinExistence type="predicted"/>
<feature type="region of interest" description="Disordered" evidence="1">
    <location>
        <begin position="1"/>
        <end position="32"/>
    </location>
</feature>
<dbReference type="EMBL" id="MJFZ01000355">
    <property type="protein sequence ID" value="RAW30753.1"/>
    <property type="molecule type" value="Genomic_DNA"/>
</dbReference>
<dbReference type="EMBL" id="RCMG01000346">
    <property type="protein sequence ID" value="KAG2856133.1"/>
    <property type="molecule type" value="Genomic_DNA"/>
</dbReference>
<dbReference type="Proteomes" id="UP000735874">
    <property type="component" value="Unassembled WGS sequence"/>
</dbReference>
<dbReference type="Proteomes" id="UP000760860">
    <property type="component" value="Unassembled WGS sequence"/>
</dbReference>
<dbReference type="Proteomes" id="UP000251314">
    <property type="component" value="Unassembled WGS sequence"/>
</dbReference>
<feature type="compositionally biased region" description="Polar residues" evidence="1">
    <location>
        <begin position="1"/>
        <end position="20"/>
    </location>
</feature>
<feature type="compositionally biased region" description="Basic residues" evidence="1">
    <location>
        <begin position="115"/>
        <end position="125"/>
    </location>
</feature>
<dbReference type="PANTHER" id="PTHR42339:SF1">
    <property type="entry name" value="HISTONE H1"/>
    <property type="match status" value="1"/>
</dbReference>
<dbReference type="Proteomes" id="UP000736787">
    <property type="component" value="Unassembled WGS sequence"/>
</dbReference>
<dbReference type="Proteomes" id="UP000697107">
    <property type="component" value="Unassembled WGS sequence"/>
</dbReference>
<comment type="caution">
    <text evidence="8">The sequence shown here is derived from an EMBL/GenBank/DDBJ whole genome shotgun (WGS) entry which is preliminary data.</text>
</comment>
<dbReference type="VEuPathDB" id="FungiDB:PC110_g12895"/>
<dbReference type="EMBL" id="RCMI01000314">
    <property type="protein sequence ID" value="KAG2918083.1"/>
    <property type="molecule type" value="Genomic_DNA"/>
</dbReference>
<evidence type="ECO:0000313" key="3">
    <source>
        <dbReference type="EMBL" id="KAG2856133.1"/>
    </source>
</evidence>